<proteinExistence type="predicted"/>
<dbReference type="eggNOG" id="COG3608">
    <property type="taxonomic scope" value="Bacteria"/>
</dbReference>
<evidence type="ECO:0000313" key="3">
    <source>
        <dbReference type="EMBL" id="CAE09387.1"/>
    </source>
</evidence>
<dbReference type="InterPro" id="IPR033397">
    <property type="entry name" value="Metallo_peptidase_C"/>
</dbReference>
<sequence>MKIVCWILFCVSWVLGSAIDFSLIQKGESSAKMTLLVMGGIQGDEPGGFHAANLLATPHYKITQGSVWVVPNLNPHSILANHRGIYGDMNRKFAQLSPKDPEYETIQRIKSIILDSRVGVILHLHDGSGFYREEYLGPMFNPKRWGQSSIIDQERIETAPHGALGEIGGELVAHINRYILEELHRYRLKNTHTAQGDKEMEKALTYFAIQHQKAALANEASKSLKLEERVYYHLLAIEGMMNYLQISFERDFELNPSAIKRVLEDPKIEVHFENRISLPLHRLRPLLSYFPTPKEGLKGESSNALVRVIKERQGHGIWYGNRRISTLLPDFFESDESLPWVKLHIDGEEKRLKMGECAEVRERFLVHDLPLGCRANVIGYVNAQKSNETELEITQGEIEGRFSLDQEERLYRVEFYCGDRFSGMVLVDFVKK</sequence>
<name>Q7MSQ3_WOLSU</name>
<keyword evidence="4" id="KW-1185">Reference proteome</keyword>
<protein>
    <submittedName>
        <fullName evidence="3">Uncharacterized protein</fullName>
    </submittedName>
</protein>
<gene>
    <name evidence="3" type="ordered locus">WS0230</name>
</gene>
<dbReference type="SUPFAM" id="SSF53187">
    <property type="entry name" value="Zn-dependent exopeptidases"/>
    <property type="match status" value="1"/>
</dbReference>
<dbReference type="EMBL" id="BX571657">
    <property type="protein sequence ID" value="CAE09387.1"/>
    <property type="molecule type" value="Genomic_DNA"/>
</dbReference>
<dbReference type="STRING" id="273121.WS0230"/>
<dbReference type="InterPro" id="IPR031489">
    <property type="entry name" value="Peptidase_M99"/>
</dbReference>
<dbReference type="Proteomes" id="UP000000422">
    <property type="component" value="Chromosome"/>
</dbReference>
<dbReference type="HOGENOM" id="CLU_632596_0_0_7"/>
<dbReference type="Gene3D" id="3.40.630.10">
    <property type="entry name" value="Zn peptidases"/>
    <property type="match status" value="1"/>
</dbReference>
<dbReference type="Pfam" id="PF17033">
    <property type="entry name" value="Peptidase_M99"/>
    <property type="match status" value="1"/>
</dbReference>
<evidence type="ECO:0000313" key="4">
    <source>
        <dbReference type="Proteomes" id="UP000000422"/>
    </source>
</evidence>
<accession>Q7MSQ3</accession>
<dbReference type="CDD" id="cd06243">
    <property type="entry name" value="M14_CP_Csd4-like"/>
    <property type="match status" value="1"/>
</dbReference>
<dbReference type="AlphaFoldDB" id="Q7MSQ3"/>
<reference evidence="3 4" key="1">
    <citation type="journal article" date="2003" name="Proc. Natl. Acad. Sci. U.S.A.">
        <title>Complete genome sequence and analysis of Wolinella succinogenes.</title>
        <authorList>
            <person name="Baar C."/>
            <person name="Eppinger M."/>
            <person name="Raddatz G."/>
            <person name="Simon JM."/>
            <person name="Lanz C."/>
            <person name="Klimmek O."/>
            <person name="Nandakumar R."/>
            <person name="Gross R."/>
            <person name="Rosinus A."/>
            <person name="Keller H."/>
            <person name="Jagtap P."/>
            <person name="Linke B."/>
            <person name="Meyer F."/>
            <person name="Lederer H."/>
            <person name="Schuster S.C."/>
        </authorList>
    </citation>
    <scope>NUCLEOTIDE SEQUENCE [LARGE SCALE GENOMIC DNA]</scope>
    <source>
        <strain evidence="4">ATCC 29543 / DSM 1740 / CCUG 13145 / JCM 31913 / LMG 7466 / NCTC 11488 / FDC 602W</strain>
    </source>
</reference>
<dbReference type="Pfam" id="PF17129">
    <property type="entry name" value="Peptidase_M99_C"/>
    <property type="match status" value="1"/>
</dbReference>
<organism evidence="4">
    <name type="scientific">Wolinella succinogenes (strain ATCC 29543 / DSM 1740 / CCUG 13145 / JCM 31913 / LMG 7466 / NCTC 11488 / FDC 602W)</name>
    <name type="common">Vibrio succinogenes</name>
    <dbReference type="NCBI Taxonomy" id="273121"/>
    <lineage>
        <taxon>Bacteria</taxon>
        <taxon>Pseudomonadati</taxon>
        <taxon>Campylobacterota</taxon>
        <taxon>Epsilonproteobacteria</taxon>
        <taxon>Campylobacterales</taxon>
        <taxon>Helicobacteraceae</taxon>
        <taxon>Wolinella</taxon>
    </lineage>
</organism>
<feature type="domain" description="Metallo-carboxypeptidase C-terminal" evidence="2">
    <location>
        <begin position="335"/>
        <end position="430"/>
    </location>
</feature>
<dbReference type="KEGG" id="wsu:WS0230"/>
<evidence type="ECO:0000259" key="2">
    <source>
        <dbReference type="Pfam" id="PF17129"/>
    </source>
</evidence>
<evidence type="ECO:0000259" key="1">
    <source>
        <dbReference type="Pfam" id="PF17033"/>
    </source>
</evidence>
<feature type="domain" description="D,L-carboxypeptidase peptidase" evidence="1">
    <location>
        <begin position="5"/>
        <end position="262"/>
    </location>
</feature>
<dbReference type="RefSeq" id="WP_011138187.1">
    <property type="nucleotide sequence ID" value="NC_005090.1"/>
</dbReference>